<evidence type="ECO:0000313" key="3">
    <source>
        <dbReference type="Proteomes" id="UP000199546"/>
    </source>
</evidence>
<dbReference type="OrthoDB" id="9785911at2"/>
<proteinExistence type="predicted"/>
<sequence>MAVVGRNGRWGTAPRRVPSRITLDHCRSGGQWDRLIERTAGSTAFHAWDWLELQAQAHGWRFEPLLASVDGEAVGVAPLLLGRRHLSMEARVPFPYVGPVVPPEHLTGTLLALDGWARENRIVSSRAEFAPGVSYPAEAAPRARWDVHEDLTWVVDLSHGSVDQFWRGTRRSVRRTLRSAEQRGVVVRPSTKTEVCQWLPPFFDEAYGARGLPSPYPRDVGEAIWERYGEREGVCMLSAWVGDQPGGLSLAFGHGETLYSWAGGGFRSRRGDNTGTALYVHEILWALEHGFRFLDEVGAVDEGVSRFKRAFGAQEVPYLVATRTHSPVWRQVRRAYRLAKRGRERLSASPYDAAGRAEHAPPRGR</sequence>
<dbReference type="Proteomes" id="UP000199546">
    <property type="component" value="Unassembled WGS sequence"/>
</dbReference>
<protein>
    <submittedName>
        <fullName evidence="2">Acetyltransferase (GNAT) domain-containing protein</fullName>
    </submittedName>
</protein>
<evidence type="ECO:0000259" key="1">
    <source>
        <dbReference type="Pfam" id="PF13480"/>
    </source>
</evidence>
<accession>A0A1I6YT36</accession>
<dbReference type="InterPro" id="IPR016181">
    <property type="entry name" value="Acyl_CoA_acyltransferase"/>
</dbReference>
<dbReference type="PANTHER" id="PTHR36174">
    <property type="entry name" value="LIPID II:GLYCINE GLYCYLTRANSFERASE"/>
    <property type="match status" value="1"/>
</dbReference>
<dbReference type="EMBL" id="FPBA01000003">
    <property type="protein sequence ID" value="SFT53597.1"/>
    <property type="molecule type" value="Genomic_DNA"/>
</dbReference>
<keyword evidence="2" id="KW-0808">Transferase</keyword>
<feature type="domain" description="BioF2-like acetyltransferase" evidence="1">
    <location>
        <begin position="168"/>
        <end position="309"/>
    </location>
</feature>
<dbReference type="Pfam" id="PF13480">
    <property type="entry name" value="Acetyltransf_6"/>
    <property type="match status" value="1"/>
</dbReference>
<keyword evidence="3" id="KW-1185">Reference proteome</keyword>
<dbReference type="STRING" id="1296565.SAMN05660657_01436"/>
<dbReference type="InterPro" id="IPR050644">
    <property type="entry name" value="PG_Glycine_Bridge_Synth"/>
</dbReference>
<dbReference type="InterPro" id="IPR038740">
    <property type="entry name" value="BioF2-like_GNAT_dom"/>
</dbReference>
<dbReference type="AlphaFoldDB" id="A0A1I6YT36"/>
<dbReference type="Gene3D" id="3.40.630.30">
    <property type="match status" value="1"/>
</dbReference>
<reference evidence="3" key="1">
    <citation type="submission" date="2016-10" db="EMBL/GenBank/DDBJ databases">
        <authorList>
            <person name="Varghese N."/>
            <person name="Submissions S."/>
        </authorList>
    </citation>
    <scope>NUCLEOTIDE SEQUENCE [LARGE SCALE GENOMIC DNA]</scope>
    <source>
        <strain evidence="3">DSM 46136</strain>
    </source>
</reference>
<evidence type="ECO:0000313" key="2">
    <source>
        <dbReference type="EMBL" id="SFT53597.1"/>
    </source>
</evidence>
<dbReference type="GO" id="GO:0016740">
    <property type="term" value="F:transferase activity"/>
    <property type="evidence" value="ECO:0007669"/>
    <property type="project" value="UniProtKB-KW"/>
</dbReference>
<name>A0A1I6YT36_9ACTN</name>
<organism evidence="2 3">
    <name type="scientific">Geodermatophilus amargosae</name>
    <dbReference type="NCBI Taxonomy" id="1296565"/>
    <lineage>
        <taxon>Bacteria</taxon>
        <taxon>Bacillati</taxon>
        <taxon>Actinomycetota</taxon>
        <taxon>Actinomycetes</taxon>
        <taxon>Geodermatophilales</taxon>
        <taxon>Geodermatophilaceae</taxon>
        <taxon>Geodermatophilus</taxon>
    </lineage>
</organism>
<dbReference type="SUPFAM" id="SSF55729">
    <property type="entry name" value="Acyl-CoA N-acyltransferases (Nat)"/>
    <property type="match status" value="1"/>
</dbReference>
<gene>
    <name evidence="2" type="ORF">SAMN05660657_01436</name>
</gene>
<dbReference type="PANTHER" id="PTHR36174:SF1">
    <property type="entry name" value="LIPID II:GLYCINE GLYCYLTRANSFERASE"/>
    <property type="match status" value="1"/>
</dbReference>